<organism evidence="1 2">
    <name type="scientific">Photobacterium halotolerans</name>
    <dbReference type="NCBI Taxonomy" id="265726"/>
    <lineage>
        <taxon>Bacteria</taxon>
        <taxon>Pseudomonadati</taxon>
        <taxon>Pseudomonadota</taxon>
        <taxon>Gammaproteobacteria</taxon>
        <taxon>Vibrionales</taxon>
        <taxon>Vibrionaceae</taxon>
        <taxon>Photobacterium</taxon>
    </lineage>
</organism>
<accession>A0A0F5VGE1</accession>
<reference evidence="1 2" key="1">
    <citation type="submission" date="2014-12" db="EMBL/GenBank/DDBJ databases">
        <title>Mercury Reductase activity and rhizosphere competence traits in the genome of root associated Photobacterium halotolerans MELD1.</title>
        <authorList>
            <person name="Mathew D.C."/>
            <person name="Huang C.-C."/>
        </authorList>
    </citation>
    <scope>NUCLEOTIDE SEQUENCE [LARGE SCALE GENOMIC DNA]</scope>
    <source>
        <strain evidence="1 2">MELD1</strain>
    </source>
</reference>
<comment type="caution">
    <text evidence="1">The sequence shown here is derived from an EMBL/GenBank/DDBJ whole genome shotgun (WGS) entry which is preliminary data.</text>
</comment>
<dbReference type="PATRIC" id="fig|265726.11.peg.3653"/>
<dbReference type="AlphaFoldDB" id="A0A0F5VGE1"/>
<gene>
    <name evidence="1" type="ORF">KY46_07925</name>
</gene>
<sequence>MGLVVLIMILRVLFQFRLYGSFWVINIRFGKWGVFSLKSVWYVALGFSGNLTIFEARQAGIHTASRLIRLSKYVALGFGGLLGIY</sequence>
<dbReference type="Proteomes" id="UP000033633">
    <property type="component" value="Unassembled WGS sequence"/>
</dbReference>
<evidence type="ECO:0000313" key="1">
    <source>
        <dbReference type="EMBL" id="KKD00535.1"/>
    </source>
</evidence>
<name>A0A0F5VGE1_9GAMM</name>
<dbReference type="EMBL" id="JWYV01000004">
    <property type="protein sequence ID" value="KKD00535.1"/>
    <property type="molecule type" value="Genomic_DNA"/>
</dbReference>
<keyword evidence="2" id="KW-1185">Reference proteome</keyword>
<evidence type="ECO:0000313" key="2">
    <source>
        <dbReference type="Proteomes" id="UP000033633"/>
    </source>
</evidence>
<protein>
    <submittedName>
        <fullName evidence="1">Uncharacterized protein</fullName>
    </submittedName>
</protein>
<proteinExistence type="predicted"/>